<evidence type="ECO:0000313" key="1">
    <source>
        <dbReference type="EMBL" id="SMR60470.1"/>
    </source>
</evidence>
<dbReference type="EMBL" id="LT854263">
    <property type="protein sequence ID" value="SMR60470.1"/>
    <property type="molecule type" value="Genomic_DNA"/>
</dbReference>
<dbReference type="AlphaFoldDB" id="A0A2H1H3U7"/>
<evidence type="ECO:0000313" key="2">
    <source>
        <dbReference type="Proteomes" id="UP000245764"/>
    </source>
</evidence>
<proteinExistence type="predicted"/>
<organism evidence="1 2">
    <name type="scientific">Zymoseptoria tritici ST99CH_1E4</name>
    <dbReference type="NCBI Taxonomy" id="1276532"/>
    <lineage>
        <taxon>Eukaryota</taxon>
        <taxon>Fungi</taxon>
        <taxon>Dikarya</taxon>
        <taxon>Ascomycota</taxon>
        <taxon>Pezizomycotina</taxon>
        <taxon>Dothideomycetes</taxon>
        <taxon>Dothideomycetidae</taxon>
        <taxon>Mycosphaerellales</taxon>
        <taxon>Mycosphaerellaceae</taxon>
        <taxon>Zymoseptoria</taxon>
    </lineage>
</organism>
<name>A0A2H1H3U7_ZYMTR</name>
<protein>
    <submittedName>
        <fullName evidence="1">Uncharacterized protein</fullName>
    </submittedName>
</protein>
<gene>
    <name evidence="1" type="ORF">ZT1E4_G10435</name>
</gene>
<dbReference type="Proteomes" id="UP000245764">
    <property type="component" value="Chromosome 11"/>
</dbReference>
<reference evidence="2" key="1">
    <citation type="submission" date="2017-05" db="EMBL/GenBank/DDBJ databases">
        <authorList>
            <person name="Song R."/>
            <person name="Chenine A.L."/>
            <person name="Ruprecht R.M."/>
        </authorList>
    </citation>
    <scope>NUCLEOTIDE SEQUENCE [LARGE SCALE GENOMIC DNA]</scope>
</reference>
<accession>A0A2H1H3U7</accession>
<sequence>MVDRNALSARSKTAGRIQSSYPEHTAFDYRPVREDPATAALLALCASASPTAQLDPCTAAGVNSSNDCCECKQTY</sequence>